<evidence type="ECO:0000313" key="3">
    <source>
        <dbReference type="WBParaSite" id="ASIM_0001149901-mRNA-1"/>
    </source>
</evidence>
<dbReference type="GO" id="GO:0044716">
    <property type="term" value="F:8-oxo-GDP phosphatase activity"/>
    <property type="evidence" value="ECO:0007669"/>
    <property type="project" value="TreeGrafter"/>
</dbReference>
<dbReference type="EMBL" id="UYRR01031037">
    <property type="protein sequence ID" value="VDK44252.1"/>
    <property type="molecule type" value="Genomic_DNA"/>
</dbReference>
<evidence type="ECO:0000313" key="2">
    <source>
        <dbReference type="Proteomes" id="UP000267096"/>
    </source>
</evidence>
<keyword evidence="2" id="KW-1185">Reference proteome</keyword>
<dbReference type="OrthoDB" id="10005910at2759"/>
<organism evidence="3">
    <name type="scientific">Anisakis simplex</name>
    <name type="common">Herring worm</name>
    <dbReference type="NCBI Taxonomy" id="6269"/>
    <lineage>
        <taxon>Eukaryota</taxon>
        <taxon>Metazoa</taxon>
        <taxon>Ecdysozoa</taxon>
        <taxon>Nematoda</taxon>
        <taxon>Chromadorea</taxon>
        <taxon>Rhabditida</taxon>
        <taxon>Spirurina</taxon>
        <taxon>Ascaridomorpha</taxon>
        <taxon>Ascaridoidea</taxon>
        <taxon>Anisakidae</taxon>
        <taxon>Anisakis</taxon>
        <taxon>Anisakis simplex complex</taxon>
    </lineage>
</organism>
<dbReference type="PANTHER" id="PTHR22769:SF56">
    <property type="entry name" value="8-OXO-DGDP PHOSPHATASE NUDT18"/>
    <property type="match status" value="1"/>
</dbReference>
<dbReference type="PANTHER" id="PTHR22769">
    <property type="entry name" value="MUTT/NUDIX HYDROLASE"/>
    <property type="match status" value="1"/>
</dbReference>
<sequence length="413" mass="48017">MMGTREEDQQEKTSQQQIIDMQLGRCKYVRVSDNITYIGVGVLLRECHGILELLMVQEAKKRCYGKCVFDIGGISLLAESKVAKQLKWVNLFPIDVTLFRCYFVNVIINIQHPASVCAMEGVCREVLEESGYKCELEELLCMQVQGSGWYRFAFYCNVIGGERKTVADAESLSSNWFPVEDVRAKKIETRGMDFLKIIDDALRYRAWRSEHLETLPRRQFIPVPVSVRGLFIEFLIIRHAKYDSCYAYLFAHTFIVCLFSSRIYERMNSAKGKFFSLIRFMIAICRTKTELLVHHHIEECDQILTSADAFPLAEFGFEYFFAMVVSKCFQHMLKDGRSAIDIPKQITRIECTAYPSDGIEHGLRVRVICLQKWSMNPAQIRDIHRYHWITVSESVMHQLHLSNDQYRPTLYLL</sequence>
<dbReference type="SUPFAM" id="SSF55811">
    <property type="entry name" value="Nudix"/>
    <property type="match status" value="1"/>
</dbReference>
<dbReference type="Proteomes" id="UP000267096">
    <property type="component" value="Unassembled WGS sequence"/>
</dbReference>
<dbReference type="GO" id="GO:0044715">
    <property type="term" value="F:8-oxo-dGDP phosphatase activity"/>
    <property type="evidence" value="ECO:0007669"/>
    <property type="project" value="TreeGrafter"/>
</dbReference>
<accession>A0A0M3JTW7</accession>
<dbReference type="InterPro" id="IPR015797">
    <property type="entry name" value="NUDIX_hydrolase-like_dom_sf"/>
</dbReference>
<dbReference type="Gene3D" id="3.90.79.10">
    <property type="entry name" value="Nucleoside Triphosphate Pyrophosphohydrolase"/>
    <property type="match status" value="1"/>
</dbReference>
<name>A0A0M3JTW7_ANISI</name>
<gene>
    <name evidence="1" type="ORF">ASIM_LOCUS11057</name>
</gene>
<dbReference type="AlphaFoldDB" id="A0A0M3JTW7"/>
<reference evidence="1 2" key="2">
    <citation type="submission" date="2018-11" db="EMBL/GenBank/DDBJ databases">
        <authorList>
            <consortium name="Pathogen Informatics"/>
        </authorList>
    </citation>
    <scope>NUCLEOTIDE SEQUENCE [LARGE SCALE GENOMIC DNA]</scope>
</reference>
<protein>
    <submittedName>
        <fullName evidence="3">Putative nudix hydrolase 1 (inferred by orthology to a C. elegans protein)</fullName>
    </submittedName>
</protein>
<proteinExistence type="predicted"/>
<evidence type="ECO:0000313" key="1">
    <source>
        <dbReference type="EMBL" id="VDK44252.1"/>
    </source>
</evidence>
<reference evidence="3" key="1">
    <citation type="submission" date="2017-02" db="UniProtKB">
        <authorList>
            <consortium name="WormBaseParasite"/>
        </authorList>
    </citation>
    <scope>IDENTIFICATION</scope>
</reference>
<dbReference type="WBParaSite" id="ASIM_0001149901-mRNA-1">
    <property type="protein sequence ID" value="ASIM_0001149901-mRNA-1"/>
    <property type="gene ID" value="ASIM_0001149901"/>
</dbReference>